<dbReference type="EMBL" id="BRPL01000002">
    <property type="protein sequence ID" value="GLB46481.1"/>
    <property type="molecule type" value="Genomic_DNA"/>
</dbReference>
<dbReference type="Gene3D" id="3.90.470.20">
    <property type="entry name" value="4'-phosphopantetheinyl transferase domain"/>
    <property type="match status" value="2"/>
</dbReference>
<gene>
    <name evidence="4" type="ORF">WR164_04600</name>
</gene>
<dbReference type="Pfam" id="PF01648">
    <property type="entry name" value="ACPS"/>
    <property type="match status" value="1"/>
</dbReference>
<dbReference type="GO" id="GO:0019878">
    <property type="term" value="P:lysine biosynthetic process via aminoadipic acid"/>
    <property type="evidence" value="ECO:0007669"/>
    <property type="project" value="TreeGrafter"/>
</dbReference>
<feature type="domain" description="4'-phosphopantetheinyl transferase" evidence="3">
    <location>
        <begin position="96"/>
        <end position="172"/>
    </location>
</feature>
<organism evidence="4 5">
    <name type="scientific">Philodulcilactobacillus myokoensis</name>
    <dbReference type="NCBI Taxonomy" id="2929573"/>
    <lineage>
        <taxon>Bacteria</taxon>
        <taxon>Bacillati</taxon>
        <taxon>Bacillota</taxon>
        <taxon>Bacilli</taxon>
        <taxon>Lactobacillales</taxon>
        <taxon>Lactobacillaceae</taxon>
        <taxon>Philodulcilactobacillus</taxon>
    </lineage>
</organism>
<dbReference type="InterPro" id="IPR037143">
    <property type="entry name" value="4-PPantetheinyl_Trfase_dom_sf"/>
</dbReference>
<dbReference type="GO" id="GO:0005829">
    <property type="term" value="C:cytosol"/>
    <property type="evidence" value="ECO:0007669"/>
    <property type="project" value="TreeGrafter"/>
</dbReference>
<evidence type="ECO:0000313" key="5">
    <source>
        <dbReference type="Proteomes" id="UP001144204"/>
    </source>
</evidence>
<protein>
    <submittedName>
        <fullName evidence="4">Surfactin biosynthesis protein Sfp</fullName>
    </submittedName>
</protein>
<dbReference type="PANTHER" id="PTHR12215">
    <property type="entry name" value="PHOSPHOPANTETHEINE TRANSFERASE"/>
    <property type="match status" value="1"/>
</dbReference>
<reference evidence="4" key="1">
    <citation type="submission" date="2022-07" db="EMBL/GenBank/DDBJ databases">
        <authorList>
            <person name="Kouya T."/>
            <person name="Ishiyama Y."/>
        </authorList>
    </citation>
    <scope>NUCLEOTIDE SEQUENCE</scope>
    <source>
        <strain evidence="4">WR16-4</strain>
    </source>
</reference>
<keyword evidence="5" id="KW-1185">Reference proteome</keyword>
<dbReference type="GO" id="GO:0008897">
    <property type="term" value="F:holo-[acyl-carrier-protein] synthase activity"/>
    <property type="evidence" value="ECO:0007669"/>
    <property type="project" value="InterPro"/>
</dbReference>
<sequence length="196" mass="22879">MPNVQIKFGNITDHEYDQYYQMMKIDRNDHKYNHLQHVVGRVLLSQMLDVPFQNLMNSKLLMFGSHRKPYLKSHQAFFNIAHSYDLVVVAMSHQDIGIDLEKIRPFGFTKIRRAFSKKEIEYLSQLSKKDQSYYTLKLWTIKEGVLKLLGLGLPGHPKTVEVDLSDFKHAYRNGLTYKINDLKLDPAYVGTVVEVM</sequence>
<evidence type="ECO:0000256" key="1">
    <source>
        <dbReference type="ARBA" id="ARBA00010990"/>
    </source>
</evidence>
<dbReference type="GO" id="GO:0000287">
    <property type="term" value="F:magnesium ion binding"/>
    <property type="evidence" value="ECO:0007669"/>
    <property type="project" value="InterPro"/>
</dbReference>
<dbReference type="PANTHER" id="PTHR12215:SF10">
    <property type="entry name" value="L-AMINOADIPATE-SEMIALDEHYDE DEHYDROGENASE-PHOSPHOPANTETHEINYL TRANSFERASE"/>
    <property type="match status" value="1"/>
</dbReference>
<comment type="similarity">
    <text evidence="1">Belongs to the P-Pant transferase superfamily. Gsp/Sfp/HetI/AcpT family.</text>
</comment>
<dbReference type="InterPro" id="IPR008278">
    <property type="entry name" value="4-PPantetheinyl_Trfase_dom"/>
</dbReference>
<name>A0A9W6B0F3_9LACO</name>
<evidence type="ECO:0000313" key="4">
    <source>
        <dbReference type="EMBL" id="GLB46481.1"/>
    </source>
</evidence>
<reference evidence="4" key="2">
    <citation type="journal article" date="2023" name="PLoS ONE">
        <title>Philodulcilactobacillus myokoensis gen. nov., sp. nov., a fructophilic, acidophilic, and agar-phobic lactic acid bacterium isolated from fermented vegetable extracts.</title>
        <authorList>
            <person name="Kouya T."/>
            <person name="Ishiyama Y."/>
            <person name="Ohashi S."/>
            <person name="Kumakubo R."/>
            <person name="Yamazaki T."/>
            <person name="Otaki T."/>
        </authorList>
    </citation>
    <scope>NUCLEOTIDE SEQUENCE</scope>
    <source>
        <strain evidence="4">WR16-4</strain>
    </source>
</reference>
<dbReference type="RefSeq" id="WP_286135947.1">
    <property type="nucleotide sequence ID" value="NZ_BRPL01000002.1"/>
</dbReference>
<evidence type="ECO:0000256" key="2">
    <source>
        <dbReference type="ARBA" id="ARBA00022679"/>
    </source>
</evidence>
<dbReference type="Proteomes" id="UP001144204">
    <property type="component" value="Unassembled WGS sequence"/>
</dbReference>
<dbReference type="AlphaFoldDB" id="A0A9W6B0F3"/>
<evidence type="ECO:0000259" key="3">
    <source>
        <dbReference type="Pfam" id="PF01648"/>
    </source>
</evidence>
<proteinExistence type="inferred from homology"/>
<accession>A0A9W6B0F3</accession>
<dbReference type="SUPFAM" id="SSF56214">
    <property type="entry name" value="4'-phosphopantetheinyl transferase"/>
    <property type="match status" value="2"/>
</dbReference>
<dbReference type="InterPro" id="IPR050559">
    <property type="entry name" value="P-Pant_transferase_sf"/>
</dbReference>
<comment type="caution">
    <text evidence="4">The sequence shown here is derived from an EMBL/GenBank/DDBJ whole genome shotgun (WGS) entry which is preliminary data.</text>
</comment>
<keyword evidence="2" id="KW-0808">Transferase</keyword>